<organism evidence="1 2">
    <name type="scientific">Antarcticirhabdus aurantiaca</name>
    <dbReference type="NCBI Taxonomy" id="2606717"/>
    <lineage>
        <taxon>Bacteria</taxon>
        <taxon>Pseudomonadati</taxon>
        <taxon>Pseudomonadota</taxon>
        <taxon>Alphaproteobacteria</taxon>
        <taxon>Hyphomicrobiales</taxon>
        <taxon>Aurantimonadaceae</taxon>
        <taxon>Antarcticirhabdus</taxon>
    </lineage>
</organism>
<sequence length="101" mass="10847">MRAIGPLVLSGLVLAGCVGDGTTPYPNLNPIEGARVSANPFPRGSAAFCAQYGRQTAANRYEQLVSRSENGLGYRLILEQQARRAGADAEARCRQRQGRRG</sequence>
<evidence type="ECO:0000313" key="2">
    <source>
        <dbReference type="Proteomes" id="UP001163223"/>
    </source>
</evidence>
<dbReference type="Proteomes" id="UP001163223">
    <property type="component" value="Chromosome"/>
</dbReference>
<gene>
    <name evidence="1" type="ORF">OXU80_05000</name>
</gene>
<proteinExistence type="predicted"/>
<reference evidence="1" key="1">
    <citation type="submission" date="2022-11" db="EMBL/GenBank/DDBJ databases">
        <title>beta-Carotene-producing bacterium, Jeongeuplla avenae sp. nov., alleviates the salt stress of Arabidopsis seedlings.</title>
        <authorList>
            <person name="Jiang L."/>
            <person name="Lee J."/>
        </authorList>
    </citation>
    <scope>NUCLEOTIDE SEQUENCE</scope>
    <source>
        <strain evidence="1">DY_R2A_6</strain>
    </source>
</reference>
<keyword evidence="2" id="KW-1185">Reference proteome</keyword>
<evidence type="ECO:0000313" key="1">
    <source>
        <dbReference type="EMBL" id="WAJ29594.1"/>
    </source>
</evidence>
<dbReference type="EMBL" id="CP113520">
    <property type="protein sequence ID" value="WAJ29594.1"/>
    <property type="molecule type" value="Genomic_DNA"/>
</dbReference>
<name>A0ACD4NRP3_9HYPH</name>
<accession>A0ACD4NRP3</accession>
<protein>
    <submittedName>
        <fullName evidence="1">Uncharacterized protein</fullName>
    </submittedName>
</protein>